<dbReference type="RefSeq" id="WP_209685801.1">
    <property type="nucleotide sequence ID" value="NZ_JAGGLU010000001.1"/>
</dbReference>
<comment type="caution">
    <text evidence="2">The sequence shown here is derived from an EMBL/GenBank/DDBJ whole genome shotgun (WGS) entry which is preliminary data.</text>
</comment>
<gene>
    <name evidence="2" type="ORF">J2Z60_000367</name>
</gene>
<dbReference type="Proteomes" id="UP001519292">
    <property type="component" value="Unassembled WGS sequence"/>
</dbReference>
<organism evidence="2 3">
    <name type="scientific">Lactobacillus colini</name>
    <dbReference type="NCBI Taxonomy" id="1819254"/>
    <lineage>
        <taxon>Bacteria</taxon>
        <taxon>Bacillati</taxon>
        <taxon>Bacillota</taxon>
        <taxon>Bacilli</taxon>
        <taxon>Lactobacillales</taxon>
        <taxon>Lactobacillaceae</taxon>
        <taxon>Lactobacillus</taxon>
    </lineage>
</organism>
<keyword evidence="3" id="KW-1185">Reference proteome</keyword>
<sequence length="83" mass="8804">MKVSSDTPIVVRVTVDSDDNMINIEALQERETGDLGGKAIPQLINTMLAKNTTDVDAISGASATSKAFKLAVSEVLKNAKNNK</sequence>
<evidence type="ECO:0000313" key="3">
    <source>
        <dbReference type="Proteomes" id="UP001519292"/>
    </source>
</evidence>
<dbReference type="EMBL" id="JAGGLU010000001">
    <property type="protein sequence ID" value="MBP2057205.1"/>
    <property type="molecule type" value="Genomic_DNA"/>
</dbReference>
<dbReference type="InterPro" id="IPR007329">
    <property type="entry name" value="FMN-bd"/>
</dbReference>
<reference evidence="2 3" key="1">
    <citation type="submission" date="2021-03" db="EMBL/GenBank/DDBJ databases">
        <title>Genomic Encyclopedia of Type Strains, Phase IV (KMG-IV): sequencing the most valuable type-strain genomes for metagenomic binning, comparative biology and taxonomic classification.</title>
        <authorList>
            <person name="Goeker M."/>
        </authorList>
    </citation>
    <scope>NUCLEOTIDE SEQUENCE [LARGE SCALE GENOMIC DNA]</scope>
    <source>
        <strain evidence="2 3">DSM 101872</strain>
    </source>
</reference>
<evidence type="ECO:0000313" key="2">
    <source>
        <dbReference type="EMBL" id="MBP2057205.1"/>
    </source>
</evidence>
<name>A0ABS4MBZ2_9LACO</name>
<dbReference type="Pfam" id="PF04205">
    <property type="entry name" value="FMN_bind"/>
    <property type="match status" value="1"/>
</dbReference>
<protein>
    <submittedName>
        <fullName evidence="2">Uncharacterized protein with FMN-binding domain</fullName>
    </submittedName>
</protein>
<proteinExistence type="predicted"/>
<feature type="domain" description="FMN-binding" evidence="1">
    <location>
        <begin position="5"/>
        <end position="79"/>
    </location>
</feature>
<dbReference type="Gene3D" id="3.90.1010.20">
    <property type="match status" value="1"/>
</dbReference>
<accession>A0ABS4MBZ2</accession>
<evidence type="ECO:0000259" key="1">
    <source>
        <dbReference type="SMART" id="SM00900"/>
    </source>
</evidence>
<dbReference type="SMART" id="SM00900">
    <property type="entry name" value="FMN_bind"/>
    <property type="match status" value="1"/>
</dbReference>